<dbReference type="Pfam" id="PF00574">
    <property type="entry name" value="CLP_protease"/>
    <property type="match status" value="1"/>
</dbReference>
<evidence type="ECO:0000256" key="7">
    <source>
        <dbReference type="SAM" id="MobiDB-lite"/>
    </source>
</evidence>
<feature type="region of interest" description="Disordered" evidence="7">
    <location>
        <begin position="339"/>
        <end position="374"/>
    </location>
</feature>
<proteinExistence type="inferred from homology"/>
<keyword evidence="5" id="KW-0720">Serine protease</keyword>
<evidence type="ECO:0000256" key="2">
    <source>
        <dbReference type="ARBA" id="ARBA00022490"/>
    </source>
</evidence>
<keyword evidence="9" id="KW-1185">Reference proteome</keyword>
<feature type="compositionally biased region" description="Low complexity" evidence="7">
    <location>
        <begin position="221"/>
        <end position="238"/>
    </location>
</feature>
<dbReference type="OrthoDB" id="9806592at2"/>
<evidence type="ECO:0000256" key="3">
    <source>
        <dbReference type="ARBA" id="ARBA00022670"/>
    </source>
</evidence>
<gene>
    <name evidence="8" type="ORF">DBV39_00105</name>
</gene>
<dbReference type="InterPro" id="IPR029045">
    <property type="entry name" value="ClpP/crotonase-like_dom_sf"/>
</dbReference>
<protein>
    <recommendedName>
        <fullName evidence="6">ATP-dependent Clp protease proteolytic subunit</fullName>
    </recommendedName>
</protein>
<dbReference type="Gene3D" id="3.90.226.10">
    <property type="entry name" value="2-enoyl-CoA Hydratase, Chain A, domain 1"/>
    <property type="match status" value="1"/>
</dbReference>
<evidence type="ECO:0000256" key="1">
    <source>
        <dbReference type="ARBA" id="ARBA00007039"/>
    </source>
</evidence>
<dbReference type="RefSeq" id="WP_108619813.1">
    <property type="nucleotide sequence ID" value="NZ_CP028901.1"/>
</dbReference>
<evidence type="ECO:0000313" key="8">
    <source>
        <dbReference type="EMBL" id="AWB32372.1"/>
    </source>
</evidence>
<dbReference type="PANTHER" id="PTHR10381">
    <property type="entry name" value="ATP-DEPENDENT CLP PROTEASE PROTEOLYTIC SUBUNIT"/>
    <property type="match status" value="1"/>
</dbReference>
<dbReference type="KEGG" id="boz:DBV39_00105"/>
<dbReference type="GO" id="GO:0009368">
    <property type="term" value="C:endopeptidase Clp complex"/>
    <property type="evidence" value="ECO:0007669"/>
    <property type="project" value="TreeGrafter"/>
</dbReference>
<keyword evidence="4" id="KW-0378">Hydrolase</keyword>
<evidence type="ECO:0000256" key="4">
    <source>
        <dbReference type="ARBA" id="ARBA00022801"/>
    </source>
</evidence>
<accession>A0A2R4XEY6</accession>
<keyword evidence="3" id="KW-0645">Protease</keyword>
<dbReference type="CDD" id="cd07016">
    <property type="entry name" value="S14_ClpP_1"/>
    <property type="match status" value="1"/>
</dbReference>
<dbReference type="GO" id="GO:0006515">
    <property type="term" value="P:protein quality control for misfolded or incompletely synthesized proteins"/>
    <property type="evidence" value="ECO:0007669"/>
    <property type="project" value="TreeGrafter"/>
</dbReference>
<dbReference type="AlphaFoldDB" id="A0A2R4XEY6"/>
<dbReference type="InterPro" id="IPR023562">
    <property type="entry name" value="ClpP/TepA"/>
</dbReference>
<comment type="similarity">
    <text evidence="1 6">Belongs to the peptidase S14 family.</text>
</comment>
<evidence type="ECO:0000256" key="6">
    <source>
        <dbReference type="RuleBase" id="RU003567"/>
    </source>
</evidence>
<organism evidence="8 9">
    <name type="scientific">Orrella marina</name>
    <dbReference type="NCBI Taxonomy" id="2163011"/>
    <lineage>
        <taxon>Bacteria</taxon>
        <taxon>Pseudomonadati</taxon>
        <taxon>Pseudomonadota</taxon>
        <taxon>Betaproteobacteria</taxon>
        <taxon>Burkholderiales</taxon>
        <taxon>Alcaligenaceae</taxon>
        <taxon>Orrella</taxon>
    </lineage>
</organism>
<dbReference type="EMBL" id="CP028901">
    <property type="protein sequence ID" value="AWB32372.1"/>
    <property type="molecule type" value="Genomic_DNA"/>
</dbReference>
<feature type="region of interest" description="Disordered" evidence="7">
    <location>
        <begin position="213"/>
        <end position="249"/>
    </location>
</feature>
<dbReference type="GO" id="GO:0004176">
    <property type="term" value="F:ATP-dependent peptidase activity"/>
    <property type="evidence" value="ECO:0007669"/>
    <property type="project" value="InterPro"/>
</dbReference>
<dbReference type="GO" id="GO:0004252">
    <property type="term" value="F:serine-type endopeptidase activity"/>
    <property type="evidence" value="ECO:0007669"/>
    <property type="project" value="InterPro"/>
</dbReference>
<keyword evidence="2" id="KW-0963">Cytoplasm</keyword>
<sequence>MAKPKRWYSMQASTQNGKSVAEIRIYDEIGFWGTTAKEFVSELDEVSKGAESILVSINSPGGDVFDAFAIYNALKRNALPVETRVDGVAASAASLILMAGDNVVMPENAMIMIHNVWTFAAGEAEDLRKTADLMDKLRDGIVAAYVAKTGKDSEEIIQMMDETTWMTALEAHAMGFCDALEEPVKLAASATVVGMLAKFKDAPRAFIDSLDEADASKAPEADPAPADPPAADDTPAEPTSEDPSTQPAEPLNVAAFSKVVFAACREKGIEHLAEPILTCEDFTDMASVSRRIQDCADIHAMCVTVKLQEKSVDFVRAGLTVEQVRARLFDTLTSQSADNISNLQRPQDERPQSAGPSVSAIYAARAAKHSKHRH</sequence>
<name>A0A2R4XEY6_9BURK</name>
<dbReference type="Proteomes" id="UP000244571">
    <property type="component" value="Chromosome"/>
</dbReference>
<evidence type="ECO:0000313" key="9">
    <source>
        <dbReference type="Proteomes" id="UP000244571"/>
    </source>
</evidence>
<dbReference type="NCBIfam" id="NF045542">
    <property type="entry name" value="Clp_rel_HeadMat"/>
    <property type="match status" value="1"/>
</dbReference>
<dbReference type="GO" id="GO:0051117">
    <property type="term" value="F:ATPase binding"/>
    <property type="evidence" value="ECO:0007669"/>
    <property type="project" value="TreeGrafter"/>
</dbReference>
<reference evidence="8 9" key="1">
    <citation type="submission" date="2018-04" db="EMBL/GenBank/DDBJ databases">
        <title>Bordetella sp. HZ20 isolated from seawater.</title>
        <authorList>
            <person name="Sun C."/>
        </authorList>
    </citation>
    <scope>NUCLEOTIDE SEQUENCE [LARGE SCALE GENOMIC DNA]</scope>
    <source>
        <strain evidence="8 9">HZ20</strain>
    </source>
</reference>
<dbReference type="PANTHER" id="PTHR10381:SF70">
    <property type="entry name" value="ATP-DEPENDENT CLP PROTEASE PROTEOLYTIC SUBUNIT"/>
    <property type="match status" value="1"/>
</dbReference>
<evidence type="ECO:0000256" key="5">
    <source>
        <dbReference type="ARBA" id="ARBA00022825"/>
    </source>
</evidence>
<dbReference type="PRINTS" id="PR00127">
    <property type="entry name" value="CLPPROTEASEP"/>
</dbReference>
<dbReference type="InterPro" id="IPR001907">
    <property type="entry name" value="ClpP"/>
</dbReference>
<dbReference type="SUPFAM" id="SSF52096">
    <property type="entry name" value="ClpP/crotonase"/>
    <property type="match status" value="1"/>
</dbReference>